<dbReference type="OrthoDB" id="361383at2759"/>
<accession>A0A9C7C9T4</accession>
<dbReference type="Pfam" id="PF00344">
    <property type="entry name" value="SecY"/>
    <property type="match status" value="1"/>
</dbReference>
<evidence type="ECO:0000256" key="5">
    <source>
        <dbReference type="ARBA" id="ARBA00022927"/>
    </source>
</evidence>
<evidence type="ECO:0000256" key="12">
    <source>
        <dbReference type="HAMAP-Rule" id="MF_01465"/>
    </source>
</evidence>
<evidence type="ECO:0000256" key="8">
    <source>
        <dbReference type="ARBA" id="ARBA00023136"/>
    </source>
</evidence>
<comment type="similarity">
    <text evidence="2 12 14">Belongs to the SecY/SEC61-alpha family.</text>
</comment>
<proteinExistence type="inferred from homology"/>
<dbReference type="PIRSF" id="PIRSF004557">
    <property type="entry name" value="SecY"/>
    <property type="match status" value="1"/>
</dbReference>
<keyword evidence="4 12" id="KW-0812">Transmembrane</keyword>
<dbReference type="Proteomes" id="UP001061958">
    <property type="component" value="Chloroplast Pltd"/>
</dbReference>
<keyword evidence="7 12" id="KW-0811">Translocation</keyword>
<evidence type="ECO:0000256" key="6">
    <source>
        <dbReference type="ARBA" id="ARBA00022989"/>
    </source>
</evidence>
<evidence type="ECO:0000256" key="9">
    <source>
        <dbReference type="ARBA" id="ARBA00039733"/>
    </source>
</evidence>
<comment type="subunit">
    <text evidence="12">Component of the plastid Sec protein translocase complex, which is composed of at least SecY and SecE.</text>
</comment>
<dbReference type="Gene3D" id="1.10.3370.10">
    <property type="entry name" value="SecY subunit domain"/>
    <property type="match status" value="1"/>
</dbReference>
<evidence type="ECO:0000256" key="3">
    <source>
        <dbReference type="ARBA" id="ARBA00022448"/>
    </source>
</evidence>
<feature type="transmembrane region" description="Helical" evidence="12">
    <location>
        <begin position="60"/>
        <end position="83"/>
    </location>
</feature>
<dbReference type="HAMAP" id="MF_01465">
    <property type="entry name" value="SecY"/>
    <property type="match status" value="1"/>
</dbReference>
<keyword evidence="6 12" id="KW-1133">Transmembrane helix</keyword>
<evidence type="ECO:0000256" key="10">
    <source>
        <dbReference type="ARBA" id="ARBA00055151"/>
    </source>
</evidence>
<dbReference type="InterPro" id="IPR026593">
    <property type="entry name" value="SecY"/>
</dbReference>
<evidence type="ECO:0000256" key="1">
    <source>
        <dbReference type="ARBA" id="ARBA00004141"/>
    </source>
</evidence>
<dbReference type="GO" id="GO:0006605">
    <property type="term" value="P:protein targeting"/>
    <property type="evidence" value="ECO:0007669"/>
    <property type="project" value="UniProtKB-UniRule"/>
</dbReference>
<feature type="transmembrane region" description="Helical" evidence="12">
    <location>
        <begin position="21"/>
        <end position="40"/>
    </location>
</feature>
<comment type="subcellular location">
    <subcellularLocation>
        <location evidence="1 13">Membrane</location>
        <topology evidence="1 13">Multi-pass membrane protein</topology>
    </subcellularLocation>
    <subcellularLocation>
        <location evidence="12">Plastid</location>
        <location evidence="12">Chloroplast thylakoid membrane</location>
        <topology evidence="12">Multi-pass membrane protein</topology>
    </subcellularLocation>
</comment>
<keyword evidence="16" id="KW-1185">Reference proteome</keyword>
<organism evidence="15 16">
    <name type="scientific">Galdieria partita</name>
    <dbReference type="NCBI Taxonomy" id="83374"/>
    <lineage>
        <taxon>Eukaryota</taxon>
        <taxon>Rhodophyta</taxon>
        <taxon>Bangiophyceae</taxon>
        <taxon>Galdieriales</taxon>
        <taxon>Galdieriaceae</taxon>
        <taxon>Galdieria</taxon>
    </lineage>
</organism>
<feature type="transmembrane region" description="Helical" evidence="12">
    <location>
        <begin position="120"/>
        <end position="138"/>
    </location>
</feature>
<keyword evidence="3 12" id="KW-0813">Transport</keyword>
<evidence type="ECO:0000256" key="11">
    <source>
        <dbReference type="ARBA" id="ARBA00062357"/>
    </source>
</evidence>
<dbReference type="NCBIfam" id="TIGR00967">
    <property type="entry name" value="3a0501s007"/>
    <property type="match status" value="1"/>
</dbReference>
<name>A0A9C7C9T4_9RHOD</name>
<reference evidence="15" key="1">
    <citation type="journal article" date="2022" name="Proc. Natl. Acad. Sci. U.S.A.">
        <title>Life cycle and functional genomics of the unicellular red alga Galdieria for elucidating algal and plant evolution and industrial use.</title>
        <authorList>
            <person name="Hirooka S."/>
            <person name="Itabashi T."/>
            <person name="Ichinose T.M."/>
            <person name="Onuma R."/>
            <person name="Fujiwara T."/>
            <person name="Yamashita S."/>
            <person name="Jong L.W."/>
            <person name="Tomita R."/>
            <person name="Iwane A.H."/>
            <person name="Miyagishima S.Y."/>
        </authorList>
    </citation>
    <scope>NUCLEOTIDE SEQUENCE</scope>
    <source>
        <strain evidence="15">NBRC 102759</strain>
    </source>
</reference>
<feature type="transmembrane region" description="Helical" evidence="12">
    <location>
        <begin position="204"/>
        <end position="227"/>
    </location>
</feature>
<evidence type="ECO:0000256" key="13">
    <source>
        <dbReference type="RuleBase" id="RU003484"/>
    </source>
</evidence>
<evidence type="ECO:0000313" key="15">
    <source>
        <dbReference type="EMBL" id="BDE17572.1"/>
    </source>
</evidence>
<feature type="transmembrane region" description="Helical" evidence="12">
    <location>
        <begin position="362"/>
        <end position="380"/>
    </location>
</feature>
<evidence type="ECO:0000256" key="4">
    <source>
        <dbReference type="ARBA" id="ARBA00022692"/>
    </source>
</evidence>
<comment type="function">
    <text evidence="10 12">The central subunit of the protein translocation channel SecYE. Consists of two halves formed by TMs 1-5 and 6-10. These two domains form a lateral gate at the front which open onto the bilayer between TMs 2 and 7, and are clamped together by SecE at the back. The channel is closed by both a pore ring composed of hydrophobic SecY resides and a short helix (helix 2A) on the extracellular side of the membrane which forms a plug.</text>
</comment>
<feature type="transmembrane region" description="Helical" evidence="12">
    <location>
        <begin position="386"/>
        <end position="408"/>
    </location>
</feature>
<dbReference type="GO" id="GO:0009535">
    <property type="term" value="C:chloroplast thylakoid membrane"/>
    <property type="evidence" value="ECO:0007669"/>
    <property type="project" value="UniProtKB-SubCell"/>
</dbReference>
<dbReference type="InterPro" id="IPR030659">
    <property type="entry name" value="SecY_CS"/>
</dbReference>
<dbReference type="SUPFAM" id="SSF103491">
    <property type="entry name" value="Preprotein translocase SecY subunit"/>
    <property type="match status" value="1"/>
</dbReference>
<keyword evidence="15" id="KW-0934">Plastid</keyword>
<keyword evidence="15" id="KW-0150">Chloroplast</keyword>
<gene>
    <name evidence="12 15" type="primary">secY</name>
    <name evidence="15" type="ORF">GpartN1_CHLp066</name>
</gene>
<evidence type="ECO:0000313" key="16">
    <source>
        <dbReference type="Proteomes" id="UP001061958"/>
    </source>
</evidence>
<comment type="subunit">
    <text evidence="11">Component of the plastid Sec protein translocase complex, which is composed of at least SecY, SecE and SecG.</text>
</comment>
<dbReference type="FunFam" id="1.10.3370.10:FF:000001">
    <property type="entry name" value="Preprotein translocase subunit SecY"/>
    <property type="match status" value="1"/>
</dbReference>
<geneLocation type="chloroplast" evidence="15"/>
<dbReference type="InterPro" id="IPR023201">
    <property type="entry name" value="SecY_dom_sf"/>
</dbReference>
<feature type="transmembrane region" description="Helical" evidence="12">
    <location>
        <begin position="144"/>
        <end position="167"/>
    </location>
</feature>
<dbReference type="GO" id="GO:0065002">
    <property type="term" value="P:intracellular protein transmembrane transport"/>
    <property type="evidence" value="ECO:0007669"/>
    <property type="project" value="UniProtKB-UniRule"/>
</dbReference>
<feature type="transmembrane region" description="Helical" evidence="12">
    <location>
        <begin position="174"/>
        <end position="192"/>
    </location>
</feature>
<dbReference type="PANTHER" id="PTHR10906">
    <property type="entry name" value="SECY/SEC61-ALPHA FAMILY MEMBER"/>
    <property type="match status" value="1"/>
</dbReference>
<feature type="transmembrane region" description="Helical" evidence="12">
    <location>
        <begin position="304"/>
        <end position="326"/>
    </location>
</feature>
<keyword evidence="5 12" id="KW-0653">Protein transport</keyword>
<evidence type="ECO:0000256" key="7">
    <source>
        <dbReference type="ARBA" id="ARBA00023010"/>
    </source>
</evidence>
<dbReference type="EMBL" id="AP025529">
    <property type="protein sequence ID" value="BDE17572.1"/>
    <property type="molecule type" value="Genomic_DNA"/>
</dbReference>
<evidence type="ECO:0000256" key="2">
    <source>
        <dbReference type="ARBA" id="ARBA00005751"/>
    </source>
</evidence>
<dbReference type="PRINTS" id="PR00303">
    <property type="entry name" value="SECYTRNLCASE"/>
</dbReference>
<dbReference type="AlphaFoldDB" id="A0A9C7C9T4"/>
<dbReference type="PROSITE" id="PS00755">
    <property type="entry name" value="SECY_1"/>
    <property type="match status" value="1"/>
</dbReference>
<feature type="transmembrane region" description="Helical" evidence="12">
    <location>
        <begin position="263"/>
        <end position="284"/>
    </location>
</feature>
<dbReference type="PROSITE" id="PS00756">
    <property type="entry name" value="SECY_2"/>
    <property type="match status" value="1"/>
</dbReference>
<sequence length="425" mass="48238">MYKNNFGILKKLSDLQILKEKIILTLVIILISRLGIFIPIPGIDYENFYKMSSNNQVINFINIFAGGGFSTIGIFALGIVPYINASIIIQLITPAIPLLEKLQKEEGDFGRQKINQITRYLTLIWSIIQSIGVTFWLRKYSLEWSLLFIFQTVIILSTGAMLMMWFSEVITENGLGNGSSILIAINIIASLQKTSNIFKFNFEAINYIQLLIFIILLISVLVLIIYVQEATRRIPIVSAKQLSRGIINSYNNYLPLKLNQSGIMPIIFAASLTLIPVYLSQIIINDNIRNIIMIFNNILFNNKIIYTLVYFTLIFFFSYFYTNVFFNTNEITENLKKMAVSIPGVRPGIKTKIYLKKILNRLTFLGASFLSFVAIIPSVMEAITQISLIKGIGATSLLILIGVAIDIVKQIKTYLLSKNYEHMIE</sequence>
<keyword evidence="8 12" id="KW-0472">Membrane</keyword>
<dbReference type="InterPro" id="IPR002208">
    <property type="entry name" value="SecY/SEC61-alpha"/>
</dbReference>
<evidence type="ECO:0000256" key="14">
    <source>
        <dbReference type="RuleBase" id="RU004349"/>
    </source>
</evidence>
<protein>
    <recommendedName>
        <fullName evidence="9 12">Protein translocase subunit SecY</fullName>
    </recommendedName>
</protein>
<keyword evidence="12" id="KW-0793">Thylakoid</keyword>